<sequence length="141" mass="16206">MHVWVSRMIIVLSTGLRRRWLEYGLVARRSAWCKRTRIRSDYKLLEASFTYCNKFAKRRIMQLIKFRASLPEYPSLSIATKLDSFICQSIVVYSRFKQLGLINRKTQVCVTNCLTAVANAPLIYLPDMGSRLAVTGLTPAI</sequence>
<evidence type="ECO:0000313" key="2">
    <source>
        <dbReference type="Proteomes" id="UP000007266"/>
    </source>
</evidence>
<dbReference type="EMBL" id="KQ971343">
    <property type="protein sequence ID" value="EFA03299.1"/>
    <property type="molecule type" value="Genomic_DNA"/>
</dbReference>
<dbReference type="HOGENOM" id="CLU_1827812_0_0_1"/>
<protein>
    <submittedName>
        <fullName evidence="1">Uncharacterized protein</fullName>
    </submittedName>
</protein>
<organism evidence="1 2">
    <name type="scientific">Tribolium castaneum</name>
    <name type="common">Red flour beetle</name>
    <dbReference type="NCBI Taxonomy" id="7070"/>
    <lineage>
        <taxon>Eukaryota</taxon>
        <taxon>Metazoa</taxon>
        <taxon>Ecdysozoa</taxon>
        <taxon>Arthropoda</taxon>
        <taxon>Hexapoda</taxon>
        <taxon>Insecta</taxon>
        <taxon>Pterygota</taxon>
        <taxon>Neoptera</taxon>
        <taxon>Endopterygota</taxon>
        <taxon>Coleoptera</taxon>
        <taxon>Polyphaga</taxon>
        <taxon>Cucujiformia</taxon>
        <taxon>Tenebrionidae</taxon>
        <taxon>Tenebrionidae incertae sedis</taxon>
        <taxon>Tribolium</taxon>
    </lineage>
</organism>
<reference evidence="1 2" key="2">
    <citation type="journal article" date="2010" name="Nucleic Acids Res.">
        <title>BeetleBase in 2010: revisions to provide comprehensive genomic information for Tribolium castaneum.</title>
        <authorList>
            <person name="Kim H.S."/>
            <person name="Murphy T."/>
            <person name="Xia J."/>
            <person name="Caragea D."/>
            <person name="Park Y."/>
            <person name="Beeman R.W."/>
            <person name="Lorenzen M.D."/>
            <person name="Butcher S."/>
            <person name="Manak J.R."/>
            <person name="Brown S.J."/>
        </authorList>
    </citation>
    <scope>GENOME REANNOTATION</scope>
    <source>
        <strain evidence="1 2">Georgia GA2</strain>
    </source>
</reference>
<reference evidence="1 2" key="1">
    <citation type="journal article" date="2008" name="Nature">
        <title>The genome of the model beetle and pest Tribolium castaneum.</title>
        <authorList>
            <consortium name="Tribolium Genome Sequencing Consortium"/>
            <person name="Richards S."/>
            <person name="Gibbs R.A."/>
            <person name="Weinstock G.M."/>
            <person name="Brown S.J."/>
            <person name="Denell R."/>
            <person name="Beeman R.W."/>
            <person name="Gibbs R."/>
            <person name="Beeman R.W."/>
            <person name="Brown S.J."/>
            <person name="Bucher G."/>
            <person name="Friedrich M."/>
            <person name="Grimmelikhuijzen C.J."/>
            <person name="Klingler M."/>
            <person name="Lorenzen M."/>
            <person name="Richards S."/>
            <person name="Roth S."/>
            <person name="Schroder R."/>
            <person name="Tautz D."/>
            <person name="Zdobnov E.M."/>
            <person name="Muzny D."/>
            <person name="Gibbs R.A."/>
            <person name="Weinstock G.M."/>
            <person name="Attaway T."/>
            <person name="Bell S."/>
            <person name="Buhay C.J."/>
            <person name="Chandrabose M.N."/>
            <person name="Chavez D."/>
            <person name="Clerk-Blankenburg K.P."/>
            <person name="Cree A."/>
            <person name="Dao M."/>
            <person name="Davis C."/>
            <person name="Chacko J."/>
            <person name="Dinh H."/>
            <person name="Dugan-Rocha S."/>
            <person name="Fowler G."/>
            <person name="Garner T.T."/>
            <person name="Garnes J."/>
            <person name="Gnirke A."/>
            <person name="Hawes A."/>
            <person name="Hernandez J."/>
            <person name="Hines S."/>
            <person name="Holder M."/>
            <person name="Hume J."/>
            <person name="Jhangiani S.N."/>
            <person name="Joshi V."/>
            <person name="Khan Z.M."/>
            <person name="Jackson L."/>
            <person name="Kovar C."/>
            <person name="Kowis A."/>
            <person name="Lee S."/>
            <person name="Lewis L.R."/>
            <person name="Margolis J."/>
            <person name="Morgan M."/>
            <person name="Nazareth L.V."/>
            <person name="Nguyen N."/>
            <person name="Okwuonu G."/>
            <person name="Parker D."/>
            <person name="Richards S."/>
            <person name="Ruiz S.J."/>
            <person name="Santibanez J."/>
            <person name="Savard J."/>
            <person name="Scherer S.E."/>
            <person name="Schneider B."/>
            <person name="Sodergren E."/>
            <person name="Tautz D."/>
            <person name="Vattahil S."/>
            <person name="Villasana D."/>
            <person name="White C.S."/>
            <person name="Wright R."/>
            <person name="Park Y."/>
            <person name="Beeman R.W."/>
            <person name="Lord J."/>
            <person name="Oppert B."/>
            <person name="Lorenzen M."/>
            <person name="Brown S."/>
            <person name="Wang L."/>
            <person name="Savard J."/>
            <person name="Tautz D."/>
            <person name="Richards S."/>
            <person name="Weinstock G."/>
            <person name="Gibbs R.A."/>
            <person name="Liu Y."/>
            <person name="Worley K."/>
            <person name="Weinstock G."/>
            <person name="Elsik C.G."/>
            <person name="Reese J.T."/>
            <person name="Elhaik E."/>
            <person name="Landan G."/>
            <person name="Graur D."/>
            <person name="Arensburger P."/>
            <person name="Atkinson P."/>
            <person name="Beeman R.W."/>
            <person name="Beidler J."/>
            <person name="Brown S.J."/>
            <person name="Demuth J.P."/>
            <person name="Drury D.W."/>
            <person name="Du Y.Z."/>
            <person name="Fujiwara H."/>
            <person name="Lorenzen M."/>
            <person name="Maselli V."/>
            <person name="Osanai M."/>
            <person name="Park Y."/>
            <person name="Robertson H.M."/>
            <person name="Tu Z."/>
            <person name="Wang J.J."/>
            <person name="Wang S."/>
            <person name="Richards S."/>
            <person name="Song H."/>
            <person name="Zhang L."/>
            <person name="Sodergren E."/>
            <person name="Werner D."/>
            <person name="Stanke M."/>
            <person name="Morgenstern B."/>
            <person name="Solovyev V."/>
            <person name="Kosarev P."/>
            <person name="Brown G."/>
            <person name="Chen H.C."/>
            <person name="Ermolaeva O."/>
            <person name="Hlavina W."/>
            <person name="Kapustin Y."/>
            <person name="Kiryutin B."/>
            <person name="Kitts P."/>
            <person name="Maglott D."/>
            <person name="Pruitt K."/>
            <person name="Sapojnikov V."/>
            <person name="Souvorov A."/>
            <person name="Mackey A.J."/>
            <person name="Waterhouse R.M."/>
            <person name="Wyder S."/>
            <person name="Zdobnov E.M."/>
            <person name="Zdobnov E.M."/>
            <person name="Wyder S."/>
            <person name="Kriventseva E.V."/>
            <person name="Kadowaki T."/>
            <person name="Bork P."/>
            <person name="Aranda M."/>
            <person name="Bao R."/>
            <person name="Beermann A."/>
            <person name="Berns N."/>
            <person name="Bolognesi R."/>
            <person name="Bonneton F."/>
            <person name="Bopp D."/>
            <person name="Brown S.J."/>
            <person name="Bucher G."/>
            <person name="Butts T."/>
            <person name="Chaumot A."/>
            <person name="Denell R.E."/>
            <person name="Ferrier D.E."/>
            <person name="Friedrich M."/>
            <person name="Gordon C.M."/>
            <person name="Jindra M."/>
            <person name="Klingler M."/>
            <person name="Lan Q."/>
            <person name="Lattorff H.M."/>
            <person name="Laudet V."/>
            <person name="von Levetsow C."/>
            <person name="Liu Z."/>
            <person name="Lutz R."/>
            <person name="Lynch J.A."/>
            <person name="da Fonseca R.N."/>
            <person name="Posnien N."/>
            <person name="Reuter R."/>
            <person name="Roth S."/>
            <person name="Savard J."/>
            <person name="Schinko J.B."/>
            <person name="Schmitt C."/>
            <person name="Schoppmeier M."/>
            <person name="Schroder R."/>
            <person name="Shippy T.D."/>
            <person name="Simonnet F."/>
            <person name="Marques-Souza H."/>
            <person name="Tautz D."/>
            <person name="Tomoyasu Y."/>
            <person name="Trauner J."/>
            <person name="Van der Zee M."/>
            <person name="Vervoort M."/>
            <person name="Wittkopp N."/>
            <person name="Wimmer E.A."/>
            <person name="Yang X."/>
            <person name="Jones A.K."/>
            <person name="Sattelle D.B."/>
            <person name="Ebert P.R."/>
            <person name="Nelson D."/>
            <person name="Scott J.G."/>
            <person name="Beeman R.W."/>
            <person name="Muthukrishnan S."/>
            <person name="Kramer K.J."/>
            <person name="Arakane Y."/>
            <person name="Beeman R.W."/>
            <person name="Zhu Q."/>
            <person name="Hogenkamp D."/>
            <person name="Dixit R."/>
            <person name="Oppert B."/>
            <person name="Jiang H."/>
            <person name="Zou Z."/>
            <person name="Marshall J."/>
            <person name="Elpidina E."/>
            <person name="Vinokurov K."/>
            <person name="Oppert C."/>
            <person name="Zou Z."/>
            <person name="Evans J."/>
            <person name="Lu Z."/>
            <person name="Zhao P."/>
            <person name="Sumathipala N."/>
            <person name="Altincicek B."/>
            <person name="Vilcinskas A."/>
            <person name="Williams M."/>
            <person name="Hultmark D."/>
            <person name="Hetru C."/>
            <person name="Jiang H."/>
            <person name="Grimmelikhuijzen C.J."/>
            <person name="Hauser F."/>
            <person name="Cazzamali G."/>
            <person name="Williamson M."/>
            <person name="Park Y."/>
            <person name="Li B."/>
            <person name="Tanaka Y."/>
            <person name="Predel R."/>
            <person name="Neupert S."/>
            <person name="Schachtner J."/>
            <person name="Verleyen P."/>
            <person name="Raible F."/>
            <person name="Bork P."/>
            <person name="Friedrich M."/>
            <person name="Walden K.K."/>
            <person name="Robertson H.M."/>
            <person name="Angeli S."/>
            <person name="Foret S."/>
            <person name="Bucher G."/>
            <person name="Schuetz S."/>
            <person name="Maleszka R."/>
            <person name="Wimmer E.A."/>
            <person name="Beeman R.W."/>
            <person name="Lorenzen M."/>
            <person name="Tomoyasu Y."/>
            <person name="Miller S.C."/>
            <person name="Grossmann D."/>
            <person name="Bucher G."/>
        </authorList>
    </citation>
    <scope>NUCLEOTIDE SEQUENCE [LARGE SCALE GENOMIC DNA]</scope>
    <source>
        <strain evidence="1 2">Georgia GA2</strain>
    </source>
</reference>
<accession>D6WMH0</accession>
<dbReference type="AlphaFoldDB" id="D6WMH0"/>
<keyword evidence="2" id="KW-1185">Reference proteome</keyword>
<name>D6WMH0_TRICA</name>
<dbReference type="InParanoid" id="D6WMH0"/>
<proteinExistence type="predicted"/>
<evidence type="ECO:0000313" key="1">
    <source>
        <dbReference type="EMBL" id="EFA03299.1"/>
    </source>
</evidence>
<dbReference type="Proteomes" id="UP000007266">
    <property type="component" value="Linkage group 5"/>
</dbReference>
<gene>
    <name evidence="1" type="primary">GLEAN_13239</name>
    <name evidence="1" type="ORF">TcasGA2_TC013239</name>
</gene>